<dbReference type="Proteomes" id="UP000077763">
    <property type="component" value="Unassembled WGS sequence"/>
</dbReference>
<dbReference type="InterPro" id="IPR015378">
    <property type="entry name" value="Transposase-like_Mu_C"/>
</dbReference>
<dbReference type="GO" id="GO:0003676">
    <property type="term" value="F:nucleic acid binding"/>
    <property type="evidence" value="ECO:0007669"/>
    <property type="project" value="InterPro"/>
</dbReference>
<dbReference type="GO" id="GO:0015074">
    <property type="term" value="P:DNA integration"/>
    <property type="evidence" value="ECO:0007669"/>
    <property type="project" value="InterPro"/>
</dbReference>
<dbReference type="AlphaFoldDB" id="A0A177M4Y4"/>
<dbReference type="Pfam" id="PF09299">
    <property type="entry name" value="Mu-transpos_C"/>
    <property type="match status" value="1"/>
</dbReference>
<dbReference type="SUPFAM" id="SSF53098">
    <property type="entry name" value="Ribonuclease H-like"/>
    <property type="match status" value="1"/>
</dbReference>
<dbReference type="EMBL" id="LUUH01000075">
    <property type="protein sequence ID" value="OAI00786.1"/>
    <property type="molecule type" value="Genomic_DNA"/>
</dbReference>
<dbReference type="Gene3D" id="3.30.420.10">
    <property type="entry name" value="Ribonuclease H-like superfamily/Ribonuclease H"/>
    <property type="match status" value="1"/>
</dbReference>
<evidence type="ECO:0000256" key="1">
    <source>
        <dbReference type="SAM" id="MobiDB-lite"/>
    </source>
</evidence>
<evidence type="ECO:0000313" key="3">
    <source>
        <dbReference type="EMBL" id="OAI00786.1"/>
    </source>
</evidence>
<gene>
    <name evidence="3" type="ORF">A1353_19135</name>
</gene>
<name>A0A177M4Y4_METMH</name>
<feature type="region of interest" description="Disordered" evidence="1">
    <location>
        <begin position="502"/>
        <end position="547"/>
    </location>
</feature>
<evidence type="ECO:0000259" key="2">
    <source>
        <dbReference type="PROSITE" id="PS50994"/>
    </source>
</evidence>
<comment type="caution">
    <text evidence="3">The sequence shown here is derived from an EMBL/GenBank/DDBJ whole genome shotgun (WGS) entry which is preliminary data.</text>
</comment>
<dbReference type="InterPro" id="IPR012337">
    <property type="entry name" value="RNaseH-like_sf"/>
</dbReference>
<accession>A0A177M4Y4</accession>
<feature type="compositionally biased region" description="Basic residues" evidence="1">
    <location>
        <begin position="505"/>
        <end position="515"/>
    </location>
</feature>
<reference evidence="3 4" key="1">
    <citation type="submission" date="2016-03" db="EMBL/GenBank/DDBJ databases">
        <authorList>
            <person name="Ploux O."/>
        </authorList>
    </citation>
    <scope>NUCLEOTIDE SEQUENCE [LARGE SCALE GENOMIC DNA]</scope>
    <source>
        <strain evidence="3 4">R-45371</strain>
    </source>
</reference>
<protein>
    <submittedName>
        <fullName evidence="3">Transposase</fullName>
    </submittedName>
</protein>
<dbReference type="InterPro" id="IPR001584">
    <property type="entry name" value="Integrase_cat-core"/>
</dbReference>
<dbReference type="RefSeq" id="WP_020485769.1">
    <property type="nucleotide sequence ID" value="NZ_LUUH01000075.1"/>
</dbReference>
<feature type="domain" description="Integrase catalytic" evidence="2">
    <location>
        <begin position="160"/>
        <end position="364"/>
    </location>
</feature>
<organism evidence="3 4">
    <name type="scientific">Methylomonas methanica</name>
    <dbReference type="NCBI Taxonomy" id="421"/>
    <lineage>
        <taxon>Bacteria</taxon>
        <taxon>Pseudomonadati</taxon>
        <taxon>Pseudomonadota</taxon>
        <taxon>Gammaproteobacteria</taxon>
        <taxon>Methylococcales</taxon>
        <taxon>Methylococcaceae</taxon>
        <taxon>Methylomonas</taxon>
    </lineage>
</organism>
<dbReference type="PROSITE" id="PS50994">
    <property type="entry name" value="INTEGRASE"/>
    <property type="match status" value="1"/>
</dbReference>
<dbReference type="InterPro" id="IPR036397">
    <property type="entry name" value="RNaseH_sf"/>
</dbReference>
<sequence>MTDLSQIAECEWNEAYRRAVVLRPLFEIQYCSREKAHEAAVELGLSERQVYRLIQRLRESGGELTALLPGGSNGGRGKQRLAAPRENLLRGLIAEIFLTRQKRSAAELVFAIRNQCLKAGLAPPSESTIRRRLKTLSPAEHCQRGEPHPEIKPIYGITPTSDIPLDWLQIDHTPVDLIIVDPVDRSPIGRPWLTVAIDVFSRCIAGFHLSLEAPSATSVGLCLALVASDKAPWLQQRDIEASWPVNGKPRRIGVDNASEFHSLAFERGCAQHGIAIEWRPPGLPHYGGVVERVIGTLMQLVHALPGTTFSNPTQRGGYDSDKTACLTLEELERWFAVAITKYYHLRPHEGMDDDIPLHRYQQGLQSLIAANKTIPIPRDPRTFLIDFLPVVRRSLQRDGITIDHITYYSNALRPWIQLRNQPTPLLIRRDPRDLSRIFVLDEEHNVYLEVPYRMLSRPAISLWEHKLARKRLREQRRTAVDEASLFAAIDEMREIERKAETLTRTARRNRTRRQLGSKLERESSQIENTTSTVDIGPVRPFDDIEAW</sequence>
<evidence type="ECO:0000313" key="4">
    <source>
        <dbReference type="Proteomes" id="UP000077763"/>
    </source>
</evidence>
<proteinExistence type="predicted"/>